<accession>A0A1X1YS72</accession>
<sequence length="174" mass="17799">MAVLAPVPNAVAAPEVPDLVPLIDDSGPLPASSADLTGIPDLVFTTPTGLVCRKSHGKVTHNVVCQGNFPGSPPGTRSVSLAAVYAQGDGPALFLPTASEGLRGDPERVPMTALGVGHKIVFWDFSPTESLICGVPPGTDLVCVLKAAREISPKRGGSAVTHGFVISAPQSQVF</sequence>
<evidence type="ECO:0000313" key="2">
    <source>
        <dbReference type="Proteomes" id="UP000193866"/>
    </source>
</evidence>
<dbReference type="Proteomes" id="UP000193866">
    <property type="component" value="Unassembled WGS sequence"/>
</dbReference>
<organism evidence="1 2">
    <name type="scientific">Mycolicibacter longobardus</name>
    <dbReference type="NCBI Taxonomy" id="1108812"/>
    <lineage>
        <taxon>Bacteria</taxon>
        <taxon>Bacillati</taxon>
        <taxon>Actinomycetota</taxon>
        <taxon>Actinomycetes</taxon>
        <taxon>Mycobacteriales</taxon>
        <taxon>Mycobacteriaceae</taxon>
        <taxon>Mycolicibacter</taxon>
    </lineage>
</organism>
<name>A0A1X1YS72_9MYCO</name>
<comment type="caution">
    <text evidence="1">The sequence shown here is derived from an EMBL/GenBank/DDBJ whole genome shotgun (WGS) entry which is preliminary data.</text>
</comment>
<reference evidence="1 2" key="1">
    <citation type="submission" date="2016-01" db="EMBL/GenBank/DDBJ databases">
        <title>The new phylogeny of the genus Mycobacterium.</title>
        <authorList>
            <person name="Tarcisio F."/>
            <person name="Conor M."/>
            <person name="Antonella G."/>
            <person name="Elisabetta G."/>
            <person name="Giulia F.S."/>
            <person name="Sara T."/>
            <person name="Anna F."/>
            <person name="Clotilde B."/>
            <person name="Roberto B."/>
            <person name="Veronica D.S."/>
            <person name="Fabio R."/>
            <person name="Monica P."/>
            <person name="Olivier J."/>
            <person name="Enrico T."/>
            <person name="Nicola S."/>
        </authorList>
    </citation>
    <scope>NUCLEOTIDE SEQUENCE [LARGE SCALE GENOMIC DNA]</scope>
    <source>
        <strain evidence="1 2">DSM 45394</strain>
    </source>
</reference>
<protein>
    <submittedName>
        <fullName evidence="1">Uncharacterized protein</fullName>
    </submittedName>
</protein>
<dbReference type="OrthoDB" id="4761987at2"/>
<keyword evidence="2" id="KW-1185">Reference proteome</keyword>
<dbReference type="STRING" id="1108812.AWC16_02775"/>
<proteinExistence type="predicted"/>
<dbReference type="EMBL" id="LQPG01000007">
    <property type="protein sequence ID" value="ORW13967.1"/>
    <property type="molecule type" value="Genomic_DNA"/>
</dbReference>
<evidence type="ECO:0000313" key="1">
    <source>
        <dbReference type="EMBL" id="ORW13967.1"/>
    </source>
</evidence>
<dbReference type="AlphaFoldDB" id="A0A1X1YS72"/>
<gene>
    <name evidence="1" type="ORF">AWC16_02775</name>
</gene>